<feature type="transmembrane region" description="Helical" evidence="7">
    <location>
        <begin position="318"/>
        <end position="341"/>
    </location>
</feature>
<dbReference type="GO" id="GO:0016746">
    <property type="term" value="F:acyltransferase activity"/>
    <property type="evidence" value="ECO:0007669"/>
    <property type="project" value="UniProtKB-KW"/>
</dbReference>
<feature type="transmembrane region" description="Helical" evidence="7">
    <location>
        <begin position="221"/>
        <end position="242"/>
    </location>
</feature>
<keyword evidence="9" id="KW-0808">Transferase</keyword>
<evidence type="ECO:0000256" key="6">
    <source>
        <dbReference type="ARBA" id="ARBA00023136"/>
    </source>
</evidence>
<dbReference type="Proteomes" id="UP001589619">
    <property type="component" value="Unassembled WGS sequence"/>
</dbReference>
<evidence type="ECO:0000256" key="4">
    <source>
        <dbReference type="ARBA" id="ARBA00022692"/>
    </source>
</evidence>
<comment type="similarity">
    <text evidence="2">Belongs to the acyltransferase 3 family.</text>
</comment>
<feature type="transmembrane region" description="Helical" evidence="7">
    <location>
        <begin position="192"/>
        <end position="209"/>
    </location>
</feature>
<dbReference type="EMBL" id="JBHMAG010000004">
    <property type="protein sequence ID" value="MFB9750988.1"/>
    <property type="molecule type" value="Genomic_DNA"/>
</dbReference>
<dbReference type="PANTHER" id="PTHR40074:SF2">
    <property type="entry name" value="O-ACETYLTRANSFERASE WECH"/>
    <property type="match status" value="1"/>
</dbReference>
<evidence type="ECO:0000259" key="8">
    <source>
        <dbReference type="Pfam" id="PF01757"/>
    </source>
</evidence>
<protein>
    <submittedName>
        <fullName evidence="9">Acyltransferase</fullName>
    </submittedName>
</protein>
<keyword evidence="4 7" id="KW-0812">Transmembrane</keyword>
<feature type="transmembrane region" description="Helical" evidence="7">
    <location>
        <begin position="82"/>
        <end position="103"/>
    </location>
</feature>
<keyword evidence="10" id="KW-1185">Reference proteome</keyword>
<gene>
    <name evidence="9" type="ORF">ACFFNY_05305</name>
</gene>
<feature type="transmembrane region" description="Helical" evidence="7">
    <location>
        <begin position="162"/>
        <end position="180"/>
    </location>
</feature>
<comment type="caution">
    <text evidence="9">The sequence shown here is derived from an EMBL/GenBank/DDBJ whole genome shotgun (WGS) entry which is preliminary data.</text>
</comment>
<evidence type="ECO:0000256" key="2">
    <source>
        <dbReference type="ARBA" id="ARBA00007400"/>
    </source>
</evidence>
<accession>A0ABV5VRU2</accession>
<dbReference type="PANTHER" id="PTHR40074">
    <property type="entry name" value="O-ACETYLTRANSFERASE WECH"/>
    <property type="match status" value="1"/>
</dbReference>
<keyword evidence="9" id="KW-0012">Acyltransferase</keyword>
<organism evidence="9 10">
    <name type="scientific">Paenibacillus hodogayensis</name>
    <dbReference type="NCBI Taxonomy" id="279208"/>
    <lineage>
        <taxon>Bacteria</taxon>
        <taxon>Bacillati</taxon>
        <taxon>Bacillota</taxon>
        <taxon>Bacilli</taxon>
        <taxon>Bacillales</taxon>
        <taxon>Paenibacillaceae</taxon>
        <taxon>Paenibacillus</taxon>
    </lineage>
</organism>
<feature type="transmembrane region" description="Helical" evidence="7">
    <location>
        <begin position="51"/>
        <end position="70"/>
    </location>
</feature>
<evidence type="ECO:0000256" key="5">
    <source>
        <dbReference type="ARBA" id="ARBA00022989"/>
    </source>
</evidence>
<evidence type="ECO:0000313" key="10">
    <source>
        <dbReference type="Proteomes" id="UP001589619"/>
    </source>
</evidence>
<sequence>MRKPKLLELDIVRGVAIAAVLLIHGTSTPRVELPLGSRSHTLYFAINNLSYFPVQLFVLLSGLVLFYSYYDKWTVRSAPSFYFKRLQFILIPYLLWSCFYYLFDQWLNPAVKVQFSFSDFVSLLPWAEAGYHLYFMTLIMQFYALFPLLVTLAKLWRPLGRYLGWFGVAVQIAVYLYGQYAEQPIPHGDRLFVSYFALFCIGGSIGMNYERLIGWLNRNIWWVTGATASAGFVFLLLSLQAQYGMRLKAYEFELLFNGYPILMALSLIWIGRHLLASAPRLSAVLSSLGAASFGIYFIHPALLGYYSVQMHAVPGQAAYHLTVWGGIALIATVPWAIVSLLKRVKGSWLLFGK</sequence>
<feature type="transmembrane region" description="Helical" evidence="7">
    <location>
        <begin position="254"/>
        <end position="271"/>
    </location>
</feature>
<evidence type="ECO:0000256" key="7">
    <source>
        <dbReference type="SAM" id="Phobius"/>
    </source>
</evidence>
<reference evidence="9 10" key="1">
    <citation type="submission" date="2024-09" db="EMBL/GenBank/DDBJ databases">
        <authorList>
            <person name="Sun Q."/>
            <person name="Mori K."/>
        </authorList>
    </citation>
    <scope>NUCLEOTIDE SEQUENCE [LARGE SCALE GENOMIC DNA]</scope>
    <source>
        <strain evidence="9 10">JCM 12520</strain>
    </source>
</reference>
<keyword evidence="6 7" id="KW-0472">Membrane</keyword>
<dbReference type="InterPro" id="IPR002656">
    <property type="entry name" value="Acyl_transf_3_dom"/>
</dbReference>
<keyword evidence="5 7" id="KW-1133">Transmembrane helix</keyword>
<proteinExistence type="inferred from homology"/>
<evidence type="ECO:0000256" key="3">
    <source>
        <dbReference type="ARBA" id="ARBA00022475"/>
    </source>
</evidence>
<feature type="domain" description="Acyltransferase 3" evidence="8">
    <location>
        <begin position="8"/>
        <end position="338"/>
    </location>
</feature>
<dbReference type="RefSeq" id="WP_344905577.1">
    <property type="nucleotide sequence ID" value="NZ_BAAAYO010000002.1"/>
</dbReference>
<feature type="transmembrane region" description="Helical" evidence="7">
    <location>
        <begin position="283"/>
        <end position="306"/>
    </location>
</feature>
<evidence type="ECO:0000256" key="1">
    <source>
        <dbReference type="ARBA" id="ARBA00004651"/>
    </source>
</evidence>
<evidence type="ECO:0000313" key="9">
    <source>
        <dbReference type="EMBL" id="MFB9750988.1"/>
    </source>
</evidence>
<dbReference type="Pfam" id="PF01757">
    <property type="entry name" value="Acyl_transf_3"/>
    <property type="match status" value="1"/>
</dbReference>
<keyword evidence="3" id="KW-1003">Cell membrane</keyword>
<feature type="transmembrane region" description="Helical" evidence="7">
    <location>
        <begin position="12"/>
        <end position="31"/>
    </location>
</feature>
<name>A0ABV5VRU2_9BACL</name>
<comment type="subcellular location">
    <subcellularLocation>
        <location evidence="1">Cell membrane</location>
        <topology evidence="1">Multi-pass membrane protein</topology>
    </subcellularLocation>
</comment>
<feature type="transmembrane region" description="Helical" evidence="7">
    <location>
        <begin position="131"/>
        <end position="150"/>
    </location>
</feature>